<evidence type="ECO:0000313" key="2">
    <source>
        <dbReference type="EMBL" id="KAH0623432.1"/>
    </source>
</evidence>
<keyword evidence="3" id="KW-1185">Reference proteome</keyword>
<evidence type="ECO:0000313" key="3">
    <source>
        <dbReference type="Proteomes" id="UP000826234"/>
    </source>
</evidence>
<sequence>MYLQAFFIVVLSTVLVKTTDPDQCRCEDKVNACIIRDGSPGANGLPGRDGLPGPKGEKGEQGDQVLAMYVLQLLKALVLGASLALATVSETNRCESSTCTVMACGNPGLNGLPGRDGKDGAKGEKGDPAIGTIQTQVAALEKMIQTLQEDLRKMKT</sequence>
<comment type="caution">
    <text evidence="2">The sequence shown here is derived from an EMBL/GenBank/DDBJ whole genome shotgun (WGS) entry which is preliminary data.</text>
</comment>
<name>A0ABQ7T1Q3_PHRPL</name>
<organism evidence="2 3">
    <name type="scientific">Phrynosoma platyrhinos</name>
    <name type="common">Desert horned lizard</name>
    <dbReference type="NCBI Taxonomy" id="52577"/>
    <lineage>
        <taxon>Eukaryota</taxon>
        <taxon>Metazoa</taxon>
        <taxon>Chordata</taxon>
        <taxon>Craniata</taxon>
        <taxon>Vertebrata</taxon>
        <taxon>Euteleostomi</taxon>
        <taxon>Lepidosauria</taxon>
        <taxon>Squamata</taxon>
        <taxon>Bifurcata</taxon>
        <taxon>Unidentata</taxon>
        <taxon>Episquamata</taxon>
        <taxon>Toxicofera</taxon>
        <taxon>Iguania</taxon>
        <taxon>Phrynosomatidae</taxon>
        <taxon>Phrynosomatinae</taxon>
        <taxon>Phrynosoma</taxon>
    </lineage>
</organism>
<dbReference type="Proteomes" id="UP000826234">
    <property type="component" value="Unassembled WGS sequence"/>
</dbReference>
<protein>
    <submittedName>
        <fullName evidence="2">Uncharacterized protein</fullName>
    </submittedName>
</protein>
<reference evidence="2 3" key="1">
    <citation type="journal article" date="2022" name="Gigascience">
        <title>A chromosome-level genome assembly and annotation of the desert horned lizard, Phrynosoma platyrhinos, provides insight into chromosomal rearrangements among reptiles.</title>
        <authorList>
            <person name="Koochekian N."/>
            <person name="Ascanio A."/>
            <person name="Farleigh K."/>
            <person name="Card D.C."/>
            <person name="Schield D.R."/>
            <person name="Castoe T.A."/>
            <person name="Jezkova T."/>
        </authorList>
    </citation>
    <scope>NUCLEOTIDE SEQUENCE [LARGE SCALE GENOMIC DNA]</scope>
    <source>
        <strain evidence="2">NK-2021</strain>
    </source>
</reference>
<proteinExistence type="predicted"/>
<feature type="signal peptide" evidence="1">
    <location>
        <begin position="1"/>
        <end position="21"/>
    </location>
</feature>
<dbReference type="Gene3D" id="1.20.5.320">
    <property type="entry name" value="6-Phosphogluconate Dehydrogenase, domain 3"/>
    <property type="match status" value="1"/>
</dbReference>
<gene>
    <name evidence="2" type="ORF">JD844_006180</name>
</gene>
<accession>A0ABQ7T1Q3</accession>
<dbReference type="EMBL" id="JAIPUX010001880">
    <property type="protein sequence ID" value="KAH0623432.1"/>
    <property type="molecule type" value="Genomic_DNA"/>
</dbReference>
<evidence type="ECO:0000256" key="1">
    <source>
        <dbReference type="SAM" id="SignalP"/>
    </source>
</evidence>
<keyword evidence="1" id="KW-0732">Signal</keyword>
<feature type="chain" id="PRO_5046537982" evidence="1">
    <location>
        <begin position="22"/>
        <end position="156"/>
    </location>
</feature>